<dbReference type="Proteomes" id="UP000039046">
    <property type="component" value="Unassembled WGS sequence"/>
</dbReference>
<keyword evidence="2" id="KW-0274">FAD</keyword>
<evidence type="ECO:0000256" key="4">
    <source>
        <dbReference type="ARBA" id="ARBA00023033"/>
    </source>
</evidence>
<name>A0A0A1T169_9HYPO</name>
<dbReference type="OrthoDB" id="655030at2759"/>
<dbReference type="InterPro" id="IPR002938">
    <property type="entry name" value="FAD-bd"/>
</dbReference>
<dbReference type="PANTHER" id="PTHR46972">
    <property type="entry name" value="MONOOXYGENASE ASQM-RELATED"/>
    <property type="match status" value="1"/>
</dbReference>
<evidence type="ECO:0000256" key="2">
    <source>
        <dbReference type="ARBA" id="ARBA00022827"/>
    </source>
</evidence>
<dbReference type="STRING" id="1531966.A0A0A1T169"/>
<keyword evidence="1" id="KW-0285">Flavoprotein</keyword>
<dbReference type="GO" id="GO:0004497">
    <property type="term" value="F:monooxygenase activity"/>
    <property type="evidence" value="ECO:0007669"/>
    <property type="project" value="UniProtKB-KW"/>
</dbReference>
<dbReference type="AlphaFoldDB" id="A0A0A1T169"/>
<dbReference type="PRINTS" id="PR00420">
    <property type="entry name" value="RNGMNOXGNASE"/>
</dbReference>
<keyword evidence="4" id="KW-0503">Monooxygenase</keyword>
<dbReference type="PANTHER" id="PTHR46972:SF1">
    <property type="entry name" value="FAD DEPENDENT OXIDOREDUCTASE DOMAIN-CONTAINING PROTEIN"/>
    <property type="match status" value="1"/>
</dbReference>
<dbReference type="SUPFAM" id="SSF51905">
    <property type="entry name" value="FAD/NAD(P)-binding domain"/>
    <property type="match status" value="1"/>
</dbReference>
<evidence type="ECO:0000256" key="3">
    <source>
        <dbReference type="ARBA" id="ARBA00023002"/>
    </source>
</evidence>
<dbReference type="InterPro" id="IPR036188">
    <property type="entry name" value="FAD/NAD-bd_sf"/>
</dbReference>
<dbReference type="Gene3D" id="3.50.50.60">
    <property type="entry name" value="FAD/NAD(P)-binding domain"/>
    <property type="match status" value="1"/>
</dbReference>
<keyword evidence="7" id="KW-1185">Reference proteome</keyword>
<organism evidence="6 7">
    <name type="scientific">[Torrubiella] hemipterigena</name>
    <dbReference type="NCBI Taxonomy" id="1531966"/>
    <lineage>
        <taxon>Eukaryota</taxon>
        <taxon>Fungi</taxon>
        <taxon>Dikarya</taxon>
        <taxon>Ascomycota</taxon>
        <taxon>Pezizomycotina</taxon>
        <taxon>Sordariomycetes</taxon>
        <taxon>Hypocreomycetidae</taxon>
        <taxon>Hypocreales</taxon>
        <taxon>Clavicipitaceae</taxon>
        <taxon>Clavicipitaceae incertae sedis</taxon>
        <taxon>'Torrubiella' clade</taxon>
    </lineage>
</organism>
<dbReference type="EMBL" id="CDHN01000001">
    <property type="protein sequence ID" value="CEJ79870.1"/>
    <property type="molecule type" value="Genomic_DNA"/>
</dbReference>
<accession>A0A0A1T169</accession>
<evidence type="ECO:0000256" key="1">
    <source>
        <dbReference type="ARBA" id="ARBA00022630"/>
    </source>
</evidence>
<evidence type="ECO:0000313" key="7">
    <source>
        <dbReference type="Proteomes" id="UP000039046"/>
    </source>
</evidence>
<feature type="domain" description="FAD-binding" evidence="5">
    <location>
        <begin position="5"/>
        <end position="253"/>
    </location>
</feature>
<sequence>MSPTIAIVGAGPAGLLAGVILQKHNVPFTVYELRSKPTDEEFAQPSGMLDLHEESGLAALAACDLTEVFHTFTGECAEDQKIADKNGKILYQDEGNVSNRPEISRHNLTKMLLDTVSAPTTIHWNHKLVSVTETPNGTELDFGENGKHTYDLVIGADGAWSKVRKALTDVKPAYAGTQYLVATIRNATEKYPHLAQLVGKGSFSSLANHHGVMTQRGPQDSIRVMVVVTTDDEQFATTKGFAGKPATHVIDTLLSDDSLLGSWGSLMKELVKTACTEEEADHPGQPLFIRPLYSIAAGTSWETKPGYTVIGDAAHVMCPWAGEGVNLAMNDAMILAQAICKAVDGAGDAAAFKTEMATALPALEKDMMQRWEPFAEETIRNGNMLFGSENGSQSFVDFFKQFMPPEAFVTPE</sequence>
<reference evidence="6 7" key="1">
    <citation type="journal article" date="2015" name="Genome Announc.">
        <title>Draft Genome Sequence and Gene Annotation of the Entomopathogenic Fungus Verticillium hemipterigenum.</title>
        <authorList>
            <person name="Horn F."/>
            <person name="Habel A."/>
            <person name="Scharf D.H."/>
            <person name="Dworschak J."/>
            <person name="Brakhage A.A."/>
            <person name="Guthke R."/>
            <person name="Hertweck C."/>
            <person name="Linde J."/>
        </authorList>
    </citation>
    <scope>NUCLEOTIDE SEQUENCE [LARGE SCALE GENOMIC DNA]</scope>
</reference>
<proteinExistence type="predicted"/>
<keyword evidence="3" id="KW-0560">Oxidoreductase</keyword>
<protein>
    <recommendedName>
        <fullName evidence="5">FAD-binding domain-containing protein</fullName>
    </recommendedName>
</protein>
<evidence type="ECO:0000259" key="5">
    <source>
        <dbReference type="Pfam" id="PF01494"/>
    </source>
</evidence>
<feature type="domain" description="FAD-binding" evidence="5">
    <location>
        <begin position="309"/>
        <end position="362"/>
    </location>
</feature>
<gene>
    <name evidence="6" type="ORF">VHEMI00085</name>
</gene>
<dbReference type="HOGENOM" id="CLU_009665_4_0_1"/>
<dbReference type="GO" id="GO:0071949">
    <property type="term" value="F:FAD binding"/>
    <property type="evidence" value="ECO:0007669"/>
    <property type="project" value="InterPro"/>
</dbReference>
<dbReference type="Pfam" id="PF01494">
    <property type="entry name" value="FAD_binding_3"/>
    <property type="match status" value="2"/>
</dbReference>
<evidence type="ECO:0000313" key="6">
    <source>
        <dbReference type="EMBL" id="CEJ79870.1"/>
    </source>
</evidence>